<evidence type="ECO:0000313" key="3">
    <source>
        <dbReference type="EMBL" id="RIA83479.1"/>
    </source>
</evidence>
<organism evidence="4 5">
    <name type="scientific">Glomus cerebriforme</name>
    <dbReference type="NCBI Taxonomy" id="658196"/>
    <lineage>
        <taxon>Eukaryota</taxon>
        <taxon>Fungi</taxon>
        <taxon>Fungi incertae sedis</taxon>
        <taxon>Mucoromycota</taxon>
        <taxon>Glomeromycotina</taxon>
        <taxon>Glomeromycetes</taxon>
        <taxon>Glomerales</taxon>
        <taxon>Glomeraceae</taxon>
        <taxon>Glomus</taxon>
    </lineage>
</organism>
<gene>
    <name evidence="3" type="ORF">C1645_833787</name>
    <name evidence="4" type="ORF">C1645_879223</name>
</gene>
<reference evidence="4 5" key="1">
    <citation type="submission" date="2018-06" db="EMBL/GenBank/DDBJ databases">
        <title>Comparative genomics reveals the genomic features of Rhizophagus irregularis, R. cerebriforme, R. diaphanum and Gigaspora rosea, and their symbiotic lifestyle signature.</title>
        <authorList>
            <person name="Morin E."/>
            <person name="San Clemente H."/>
            <person name="Chen E.C.H."/>
            <person name="De La Providencia I."/>
            <person name="Hainaut M."/>
            <person name="Kuo A."/>
            <person name="Kohler A."/>
            <person name="Murat C."/>
            <person name="Tang N."/>
            <person name="Roy S."/>
            <person name="Loubradou J."/>
            <person name="Henrissat B."/>
            <person name="Grigoriev I.V."/>
            <person name="Corradi N."/>
            <person name="Roux C."/>
            <person name="Martin F.M."/>
        </authorList>
    </citation>
    <scope>NUCLEOTIDE SEQUENCE [LARGE SCALE GENOMIC DNA]</scope>
    <source>
        <strain evidence="4 5">DAOM 227022</strain>
    </source>
</reference>
<dbReference type="EMBL" id="QKYT01000417">
    <property type="protein sequence ID" value="RIA85586.1"/>
    <property type="molecule type" value="Genomic_DNA"/>
</dbReference>
<evidence type="ECO:0000313" key="5">
    <source>
        <dbReference type="Proteomes" id="UP000265703"/>
    </source>
</evidence>
<evidence type="ECO:0000256" key="1">
    <source>
        <dbReference type="SAM" id="Coils"/>
    </source>
</evidence>
<feature type="coiled-coil region" evidence="1">
    <location>
        <begin position="416"/>
        <end position="446"/>
    </location>
</feature>
<protein>
    <submittedName>
        <fullName evidence="4">Uncharacterized protein</fullName>
    </submittedName>
</protein>
<sequence length="452" mass="52069">MSETQVKIVTSNKSETFDLLELPDPESQLIKAECSVINKDIDLQNLVSDFTQLGMLIRLAENGAVDRYQIQIQIRDIGRIITRLVGDTSLAIHSFEKASAEVAETLKTVYEYLVSSFEDEALITLASIEEIAKEMLNTSERLKQDASNACKEVQKVSNAANKQKGEDNENKEKADKNRKEYTSKEAEWKKNKDNVQNELNKLDTKINNVTTKIEKLEKSAANWTIVDAIIPFLPFSKIAKNANEQADKDREEKKKLIEDRRRQIESRREANEKIATFAFMIGECKDQTVLLDTVVNSLHHAISALNNIEGIMETARIFWEKMYLHCKQLSTEKFRQKITNGLEKYDEDKRQNMYQSLPFKREAIKVYAKWIAVRVTCHGYKSQIEVNHHDLVEYLKESPNRDQSYAIIEDLAIKLKEKTEKTKRNLRLEESKMNEQEANLENDIQANAITAD</sequence>
<dbReference type="OrthoDB" id="5989238at2759"/>
<dbReference type="Proteomes" id="UP000265703">
    <property type="component" value="Unassembled WGS sequence"/>
</dbReference>
<proteinExistence type="predicted"/>
<dbReference type="STRING" id="658196.A0A397SLU4"/>
<dbReference type="PANTHER" id="PTHR37508:SF1">
    <property type="entry name" value="TRANSMEMBRANE PROTEIN"/>
    <property type="match status" value="1"/>
</dbReference>
<dbReference type="PANTHER" id="PTHR37508">
    <property type="entry name" value="TRANSMEMBRANE PROTEIN"/>
    <property type="match status" value="1"/>
</dbReference>
<comment type="caution">
    <text evidence="4">The sequence shown here is derived from an EMBL/GenBank/DDBJ whole genome shotgun (WGS) entry which is preliminary data.</text>
</comment>
<feature type="region of interest" description="Disordered" evidence="2">
    <location>
        <begin position="153"/>
        <end position="189"/>
    </location>
</feature>
<accession>A0A397SLU4</accession>
<evidence type="ECO:0000256" key="2">
    <source>
        <dbReference type="SAM" id="MobiDB-lite"/>
    </source>
</evidence>
<keyword evidence="5" id="KW-1185">Reference proteome</keyword>
<dbReference type="AlphaFoldDB" id="A0A397SLU4"/>
<dbReference type="EMBL" id="QKYT01000569">
    <property type="protein sequence ID" value="RIA83479.1"/>
    <property type="molecule type" value="Genomic_DNA"/>
</dbReference>
<name>A0A397SLU4_9GLOM</name>
<feature type="compositionally biased region" description="Basic and acidic residues" evidence="2">
    <location>
        <begin position="163"/>
        <end position="189"/>
    </location>
</feature>
<evidence type="ECO:0000313" key="4">
    <source>
        <dbReference type="EMBL" id="RIA85586.1"/>
    </source>
</evidence>
<keyword evidence="1" id="KW-0175">Coiled coil</keyword>